<evidence type="ECO:0000313" key="12">
    <source>
        <dbReference type="Proteomes" id="UP000008871"/>
    </source>
</evidence>
<dbReference type="InterPro" id="IPR036526">
    <property type="entry name" value="C-N_Hydrolase_sf"/>
</dbReference>
<feature type="transmembrane region" description="Helical" evidence="9">
    <location>
        <begin position="178"/>
        <end position="198"/>
    </location>
</feature>
<gene>
    <name evidence="9" type="primary">lnt</name>
    <name evidence="11" type="ordered locus">ABO_1940</name>
</gene>
<sequence length="496" mass="55222">MRDRLLALIAGLLFPLAFAPYDLWPLLFVSIGLGYWCQQQASSAREALLRGWLYGLGMFAFGISWVHVSMHDYGFMPLWMAIPFTGLFAAFLALFYGLTFYASWRLGRSALAFAGIWLLLDWLRGVLLTGFPWLYAGYALIDSPFATLAPIGGVWLLTLSAVLISACLIRLTNWRRGGYAGLVASSALLILTAASHTLTFTQPSGSAQKVALVQGNIPQDLKWQLSMRERTQQIYQDLTRDIPADTLVVWPESALTNFYQNVSEFVEQEGQKIAERNGGFITGVPWRTVSNSGVTYHNSIASIPLDPGDGRQRVYHKQKLVPFGEYVPMQSLIRGLIPFFDLPMSGFTPGKSSQPNLTALGHSIAPFICYEILYPELVADRSHDADVLLTISNDAWFGTSAGPLQHFQMARMRALETGRWLLRGTNNGVTAVINEHGKVVDALPQFERDVLLSQYQPRQGTTPFMATGVWPWLLLACLIVWAGWRGRIRTSPNIPL</sequence>
<dbReference type="GO" id="GO:0016410">
    <property type="term" value="F:N-acyltransferase activity"/>
    <property type="evidence" value="ECO:0007669"/>
    <property type="project" value="UniProtKB-UniRule"/>
</dbReference>
<keyword evidence="7 9" id="KW-0472">Membrane</keyword>
<dbReference type="InterPro" id="IPR003010">
    <property type="entry name" value="C-N_Hydrolase"/>
</dbReference>
<dbReference type="SUPFAM" id="SSF56317">
    <property type="entry name" value="Carbon-nitrogen hydrolase"/>
    <property type="match status" value="1"/>
</dbReference>
<evidence type="ECO:0000256" key="8">
    <source>
        <dbReference type="ARBA" id="ARBA00023315"/>
    </source>
</evidence>
<comment type="similarity">
    <text evidence="2 9">Belongs to the CN hydrolase family. Apolipoprotein N-acyltransferase subfamily.</text>
</comment>
<evidence type="ECO:0000256" key="4">
    <source>
        <dbReference type="ARBA" id="ARBA00022679"/>
    </source>
</evidence>
<accession>Q0VN60</accession>
<keyword evidence="3 9" id="KW-1003">Cell membrane</keyword>
<dbReference type="GO" id="GO:0005886">
    <property type="term" value="C:plasma membrane"/>
    <property type="evidence" value="ECO:0007669"/>
    <property type="project" value="UniProtKB-SubCell"/>
</dbReference>
<feature type="transmembrane region" description="Helical" evidence="9">
    <location>
        <begin position="6"/>
        <end position="35"/>
    </location>
</feature>
<dbReference type="NCBIfam" id="TIGR00546">
    <property type="entry name" value="lnt"/>
    <property type="match status" value="1"/>
</dbReference>
<dbReference type="HAMAP" id="MF_01148">
    <property type="entry name" value="Lnt"/>
    <property type="match status" value="1"/>
</dbReference>
<dbReference type="PANTHER" id="PTHR38686">
    <property type="entry name" value="APOLIPOPROTEIN N-ACYLTRANSFERASE"/>
    <property type="match status" value="1"/>
</dbReference>
<feature type="transmembrane region" description="Helical" evidence="9">
    <location>
        <begin position="464"/>
        <end position="484"/>
    </location>
</feature>
<dbReference type="STRING" id="393595.ABO_1940"/>
<feature type="domain" description="CN hydrolase" evidence="10">
    <location>
        <begin position="213"/>
        <end position="457"/>
    </location>
</feature>
<proteinExistence type="inferred from homology"/>
<comment type="pathway">
    <text evidence="9">Protein modification; lipoprotein biosynthesis (N-acyl transfer).</text>
</comment>
<comment type="function">
    <text evidence="9">Catalyzes the phospholipid dependent N-acylation of the N-terminal cysteine of apolipoprotein, the last step in lipoprotein maturation.</text>
</comment>
<feature type="transmembrane region" description="Helical" evidence="9">
    <location>
        <begin position="47"/>
        <end position="66"/>
    </location>
</feature>
<organism evidence="11 12">
    <name type="scientific">Alcanivorax borkumensis (strain ATCC 700651 / DSM 11573 / NCIMB 13689 / SK2)</name>
    <dbReference type="NCBI Taxonomy" id="393595"/>
    <lineage>
        <taxon>Bacteria</taxon>
        <taxon>Pseudomonadati</taxon>
        <taxon>Pseudomonadota</taxon>
        <taxon>Gammaproteobacteria</taxon>
        <taxon>Oceanospirillales</taxon>
        <taxon>Alcanivoracaceae</taxon>
        <taxon>Alcanivorax</taxon>
    </lineage>
</organism>
<dbReference type="InterPro" id="IPR045378">
    <property type="entry name" value="LNT_N"/>
</dbReference>
<evidence type="ECO:0000256" key="5">
    <source>
        <dbReference type="ARBA" id="ARBA00022692"/>
    </source>
</evidence>
<dbReference type="AlphaFoldDB" id="Q0VN60"/>
<evidence type="ECO:0000256" key="9">
    <source>
        <dbReference type="HAMAP-Rule" id="MF_01148"/>
    </source>
</evidence>
<keyword evidence="6 9" id="KW-1133">Transmembrane helix</keyword>
<dbReference type="eggNOG" id="COG0815">
    <property type="taxonomic scope" value="Bacteria"/>
</dbReference>
<keyword evidence="12" id="KW-1185">Reference proteome</keyword>
<evidence type="ECO:0000256" key="3">
    <source>
        <dbReference type="ARBA" id="ARBA00022475"/>
    </source>
</evidence>
<evidence type="ECO:0000313" key="11">
    <source>
        <dbReference type="EMBL" id="CAL17388.1"/>
    </source>
</evidence>
<name>Q0VN60_ALCBS</name>
<dbReference type="InterPro" id="IPR004563">
    <property type="entry name" value="Apolipo_AcylTrfase"/>
</dbReference>
<dbReference type="GO" id="GO:0042158">
    <property type="term" value="P:lipoprotein biosynthetic process"/>
    <property type="evidence" value="ECO:0007669"/>
    <property type="project" value="UniProtKB-UniRule"/>
</dbReference>
<keyword evidence="5 9" id="KW-0812">Transmembrane</keyword>
<keyword evidence="4 9" id="KW-0808">Transferase</keyword>
<dbReference type="Pfam" id="PF20154">
    <property type="entry name" value="LNT_N"/>
    <property type="match status" value="1"/>
</dbReference>
<feature type="transmembrane region" description="Helical" evidence="9">
    <location>
        <begin position="147"/>
        <end position="171"/>
    </location>
</feature>
<feature type="transmembrane region" description="Helical" evidence="9">
    <location>
        <begin position="110"/>
        <end position="135"/>
    </location>
</feature>
<dbReference type="UniPathway" id="UPA00666"/>
<reference evidence="11 12" key="1">
    <citation type="journal article" date="2006" name="Nat. Biotechnol.">
        <title>Genome sequence of the ubiquitous hydrocarbon-degrading marine bacterium Alcanivorax borkumensis.</title>
        <authorList>
            <person name="Schneiker S."/>
            <person name="Martins dos Santos V.A.P."/>
            <person name="Bartels D."/>
            <person name="Bekel T."/>
            <person name="Brecht M."/>
            <person name="Buhrmester J."/>
            <person name="Chernikova T.N."/>
            <person name="Denaro R."/>
            <person name="Ferrer M."/>
            <person name="Gertler C."/>
            <person name="Goesmann A."/>
            <person name="Golyshina O.V."/>
            <person name="Kaminski F."/>
            <person name="Khachane A.N."/>
            <person name="Lang S."/>
            <person name="Linke B."/>
            <person name="McHardy A.C."/>
            <person name="Meyer F."/>
            <person name="Nechitaylo T."/>
            <person name="Puehler A."/>
            <person name="Regenhardt D."/>
            <person name="Rupp O."/>
            <person name="Sabirova J.S."/>
            <person name="Selbitschka W."/>
            <person name="Yakimov M.M."/>
            <person name="Timmis K.N."/>
            <person name="Vorhoelter F.-J."/>
            <person name="Weidner S."/>
            <person name="Kaiser O."/>
            <person name="Golyshin P.N."/>
        </authorList>
    </citation>
    <scope>NUCLEOTIDE SEQUENCE [LARGE SCALE GENOMIC DNA]</scope>
    <source>
        <strain evidence="12">ATCC 700651 / DSM 11573 / NCIMB 13689 / SK2</strain>
    </source>
</reference>
<dbReference type="PROSITE" id="PS50263">
    <property type="entry name" value="CN_HYDROLASE"/>
    <property type="match status" value="1"/>
</dbReference>
<comment type="subcellular location">
    <subcellularLocation>
        <location evidence="9">Cell inner membrane</location>
        <topology evidence="9">Multi-pass membrane protein</topology>
    </subcellularLocation>
    <subcellularLocation>
        <location evidence="1">Cell membrane</location>
        <topology evidence="1">Multi-pass membrane protein</topology>
    </subcellularLocation>
</comment>
<dbReference type="EMBL" id="AM286690">
    <property type="protein sequence ID" value="CAL17388.1"/>
    <property type="molecule type" value="Genomic_DNA"/>
</dbReference>
<dbReference type="RefSeq" id="WP_011589219.1">
    <property type="nucleotide sequence ID" value="NC_008260.1"/>
</dbReference>
<comment type="catalytic activity">
    <reaction evidence="9">
        <text>N-terminal S-1,2-diacyl-sn-glyceryl-L-cysteinyl-[lipoprotein] + a glycerophospholipid = N-acyl-S-1,2-diacyl-sn-glyceryl-L-cysteinyl-[lipoprotein] + a 2-acyl-sn-glycero-3-phospholipid + H(+)</text>
        <dbReference type="Rhea" id="RHEA:48228"/>
        <dbReference type="Rhea" id="RHEA-COMP:14681"/>
        <dbReference type="Rhea" id="RHEA-COMP:14684"/>
        <dbReference type="ChEBI" id="CHEBI:15378"/>
        <dbReference type="ChEBI" id="CHEBI:136912"/>
        <dbReference type="ChEBI" id="CHEBI:140656"/>
        <dbReference type="ChEBI" id="CHEBI:140657"/>
        <dbReference type="ChEBI" id="CHEBI:140660"/>
        <dbReference type="EC" id="2.3.1.269"/>
    </reaction>
</comment>
<feature type="transmembrane region" description="Helical" evidence="9">
    <location>
        <begin position="78"/>
        <end position="98"/>
    </location>
</feature>
<keyword evidence="8 9" id="KW-0012">Acyltransferase</keyword>
<dbReference type="Gene3D" id="3.60.110.10">
    <property type="entry name" value="Carbon-nitrogen hydrolase"/>
    <property type="match status" value="1"/>
</dbReference>
<dbReference type="KEGG" id="abo:ABO_1940"/>
<dbReference type="PANTHER" id="PTHR38686:SF1">
    <property type="entry name" value="APOLIPOPROTEIN N-ACYLTRANSFERASE"/>
    <property type="match status" value="1"/>
</dbReference>
<dbReference type="Pfam" id="PF00795">
    <property type="entry name" value="CN_hydrolase"/>
    <property type="match status" value="1"/>
</dbReference>
<evidence type="ECO:0000256" key="7">
    <source>
        <dbReference type="ARBA" id="ARBA00023136"/>
    </source>
</evidence>
<evidence type="ECO:0000256" key="2">
    <source>
        <dbReference type="ARBA" id="ARBA00010065"/>
    </source>
</evidence>
<evidence type="ECO:0000259" key="10">
    <source>
        <dbReference type="PROSITE" id="PS50263"/>
    </source>
</evidence>
<dbReference type="EC" id="2.3.1.269" evidence="9"/>
<keyword evidence="11" id="KW-0449">Lipoprotein</keyword>
<dbReference type="CDD" id="cd07571">
    <property type="entry name" value="ALP_N-acyl_transferase"/>
    <property type="match status" value="1"/>
</dbReference>
<evidence type="ECO:0000256" key="6">
    <source>
        <dbReference type="ARBA" id="ARBA00022989"/>
    </source>
</evidence>
<dbReference type="OrthoDB" id="9804277at2"/>
<protein>
    <recommendedName>
        <fullName evidence="9">Apolipoprotein N-acyltransferase</fullName>
        <shortName evidence="9">ALP N-acyltransferase</shortName>
        <ecNumber evidence="9">2.3.1.269</ecNumber>
    </recommendedName>
</protein>
<evidence type="ECO:0000256" key="1">
    <source>
        <dbReference type="ARBA" id="ARBA00004651"/>
    </source>
</evidence>
<dbReference type="HOGENOM" id="CLU_019563_3_0_6"/>
<dbReference type="Proteomes" id="UP000008871">
    <property type="component" value="Chromosome"/>
</dbReference>
<keyword evidence="9" id="KW-0997">Cell inner membrane</keyword>